<dbReference type="RefSeq" id="WP_057821740.1">
    <property type="nucleotide sequence ID" value="NZ_AZEC01000013.1"/>
</dbReference>
<dbReference type="AlphaFoldDB" id="A0A0R1MSF1"/>
<organism evidence="3 4">
    <name type="scientific">Schleiferilactobacillus perolens DSM 12744</name>
    <dbReference type="NCBI Taxonomy" id="1423792"/>
    <lineage>
        <taxon>Bacteria</taxon>
        <taxon>Bacillati</taxon>
        <taxon>Bacillota</taxon>
        <taxon>Bacilli</taxon>
        <taxon>Lactobacillales</taxon>
        <taxon>Lactobacillaceae</taxon>
        <taxon>Schleiferilactobacillus</taxon>
    </lineage>
</organism>
<dbReference type="PATRIC" id="fig|1423792.3.peg.804"/>
<sequence length="243" mass="24546">MKRMYVTLAATALVGLGALLPATTVYGVTGPGTSTTGPNLSANTTVTDGQTVFVPDGDTPAKAKSTAEFTVQAGELQLVAVPDLNFGQISVGKILSGGKQELDNNGVKTDSTSKNVTAFDGNSAGKLIVNDLRGTGEGWRLSTSLANEFKSLTANAPVLNGIKLNLTATGTNQVSGTVALNGTDIDATGKQVASAASGLGKESTTWNITGSTNASLTLPGQGVDVPNDAVYQADITWTLVAGA</sequence>
<evidence type="ECO:0000256" key="1">
    <source>
        <dbReference type="SAM" id="SignalP"/>
    </source>
</evidence>
<comment type="caution">
    <text evidence="3">The sequence shown here is derived from an EMBL/GenBank/DDBJ whole genome shotgun (WGS) entry which is preliminary data.</text>
</comment>
<name>A0A0R1MSF1_9LACO</name>
<evidence type="ECO:0000313" key="4">
    <source>
        <dbReference type="Proteomes" id="UP000051330"/>
    </source>
</evidence>
<dbReference type="EMBL" id="AZEC01000013">
    <property type="protein sequence ID" value="KRL11063.1"/>
    <property type="molecule type" value="Genomic_DNA"/>
</dbReference>
<dbReference type="Proteomes" id="UP000051330">
    <property type="component" value="Unassembled WGS sequence"/>
</dbReference>
<keyword evidence="4" id="KW-1185">Reference proteome</keyword>
<accession>A0A0R1MSF1</accession>
<protein>
    <recommendedName>
        <fullName evidence="2">WxL domain-containing protein</fullName>
    </recommendedName>
</protein>
<keyword evidence="1" id="KW-0732">Signal</keyword>
<gene>
    <name evidence="3" type="ORF">FD09_GL000788</name>
</gene>
<feature type="chain" id="PRO_5006407995" description="WxL domain-containing protein" evidence="1">
    <location>
        <begin position="28"/>
        <end position="243"/>
    </location>
</feature>
<evidence type="ECO:0000259" key="2">
    <source>
        <dbReference type="Pfam" id="PF13731"/>
    </source>
</evidence>
<evidence type="ECO:0000313" key="3">
    <source>
        <dbReference type="EMBL" id="KRL11063.1"/>
    </source>
</evidence>
<dbReference type="InterPro" id="IPR027994">
    <property type="entry name" value="WxL_dom"/>
</dbReference>
<proteinExistence type="predicted"/>
<feature type="signal peptide" evidence="1">
    <location>
        <begin position="1"/>
        <end position="27"/>
    </location>
</feature>
<dbReference type="OrthoDB" id="2299058at2"/>
<dbReference type="Pfam" id="PF13731">
    <property type="entry name" value="WxL"/>
    <property type="match status" value="1"/>
</dbReference>
<dbReference type="STRING" id="1423792.FD09_GL000788"/>
<reference evidence="3 4" key="1">
    <citation type="journal article" date="2015" name="Genome Announc.">
        <title>Expanding the biotechnology potential of lactobacilli through comparative genomics of 213 strains and associated genera.</title>
        <authorList>
            <person name="Sun Z."/>
            <person name="Harris H.M."/>
            <person name="McCann A."/>
            <person name="Guo C."/>
            <person name="Argimon S."/>
            <person name="Zhang W."/>
            <person name="Yang X."/>
            <person name="Jeffery I.B."/>
            <person name="Cooney J.C."/>
            <person name="Kagawa T.F."/>
            <person name="Liu W."/>
            <person name="Song Y."/>
            <person name="Salvetti E."/>
            <person name="Wrobel A."/>
            <person name="Rasinkangas P."/>
            <person name="Parkhill J."/>
            <person name="Rea M.C."/>
            <person name="O'Sullivan O."/>
            <person name="Ritari J."/>
            <person name="Douillard F.P."/>
            <person name="Paul Ross R."/>
            <person name="Yang R."/>
            <person name="Briner A.E."/>
            <person name="Felis G.E."/>
            <person name="de Vos W.M."/>
            <person name="Barrangou R."/>
            <person name="Klaenhammer T.R."/>
            <person name="Caufield P.W."/>
            <person name="Cui Y."/>
            <person name="Zhang H."/>
            <person name="O'Toole P.W."/>
        </authorList>
    </citation>
    <scope>NUCLEOTIDE SEQUENCE [LARGE SCALE GENOMIC DNA]</scope>
    <source>
        <strain evidence="3 4">DSM 12744</strain>
    </source>
</reference>
<feature type="domain" description="WxL" evidence="2">
    <location>
        <begin position="60"/>
        <end position="241"/>
    </location>
</feature>